<evidence type="ECO:0000256" key="4">
    <source>
        <dbReference type="ARBA" id="ARBA00023163"/>
    </source>
</evidence>
<dbReference type="PANTHER" id="PTHR30537">
    <property type="entry name" value="HTH-TYPE TRANSCRIPTIONAL REGULATOR"/>
    <property type="match status" value="1"/>
</dbReference>
<evidence type="ECO:0000256" key="2">
    <source>
        <dbReference type="ARBA" id="ARBA00023015"/>
    </source>
</evidence>
<name>A0AAX2RF17_BURCE</name>
<dbReference type="GO" id="GO:0043565">
    <property type="term" value="F:sequence-specific DNA binding"/>
    <property type="evidence" value="ECO:0007669"/>
    <property type="project" value="TreeGrafter"/>
</dbReference>
<proteinExistence type="inferred from homology"/>
<dbReference type="EMBL" id="SNSQ01000052">
    <property type="protein sequence ID" value="TEU37666.1"/>
    <property type="molecule type" value="Genomic_DNA"/>
</dbReference>
<dbReference type="Gene3D" id="1.10.10.10">
    <property type="entry name" value="Winged helix-like DNA-binding domain superfamily/Winged helix DNA-binding domain"/>
    <property type="match status" value="1"/>
</dbReference>
<dbReference type="AlphaFoldDB" id="A0AAX2RF17"/>
<dbReference type="Gene3D" id="3.40.190.290">
    <property type="match status" value="1"/>
</dbReference>
<dbReference type="InterPro" id="IPR036390">
    <property type="entry name" value="WH_DNA-bd_sf"/>
</dbReference>
<sequence length="377" mass="40808">MTGFERYPSCGPPVILAASRIFKLLLSLPNVFCVARCGRTAYIERIEFTGARPVMDRLKTLEILKTVAEHGSFTKAAELHGLGVPCVSRSIQCLETSLGVLLFHRTTRKVTLTRVGHDVLEQALALLEQYEHFSVCCHANASEMQGEISIEVSNLFGADRLVPALADFNRQHPLVRVRIDWTDHPSAALNGATDLSIVTSRTSSLTCVERRLGRIPMGLYASPRYRAACGEGLTPQALERMGPHGGKTGSAGSAWPLRHRRSGAIAEIRLAGAISSNCLDTLILATARGTGFAVLPEHLARPLERDGALVRLLPDWQVGDLDASLLYHSRRNLPARIRALADHLVAAFDDAPAARPAVQHDVRAVTQATVAGNTVAA</sequence>
<dbReference type="InterPro" id="IPR058163">
    <property type="entry name" value="LysR-type_TF_proteobact-type"/>
</dbReference>
<protein>
    <submittedName>
        <fullName evidence="6">LysR family transcriptional regulator</fullName>
    </submittedName>
</protein>
<keyword evidence="2" id="KW-0805">Transcription regulation</keyword>
<gene>
    <name evidence="6" type="ORF">E3D37_33470</name>
</gene>
<dbReference type="FunFam" id="1.10.10.10:FF:000001">
    <property type="entry name" value="LysR family transcriptional regulator"/>
    <property type="match status" value="1"/>
</dbReference>
<evidence type="ECO:0000313" key="6">
    <source>
        <dbReference type="EMBL" id="TEU37666.1"/>
    </source>
</evidence>
<dbReference type="GO" id="GO:0006351">
    <property type="term" value="P:DNA-templated transcription"/>
    <property type="evidence" value="ECO:0007669"/>
    <property type="project" value="TreeGrafter"/>
</dbReference>
<dbReference type="PANTHER" id="PTHR30537:SF5">
    <property type="entry name" value="HTH-TYPE TRANSCRIPTIONAL ACTIVATOR TTDR-RELATED"/>
    <property type="match status" value="1"/>
</dbReference>
<organism evidence="6 7">
    <name type="scientific">Burkholderia cepacia</name>
    <name type="common">Pseudomonas cepacia</name>
    <dbReference type="NCBI Taxonomy" id="292"/>
    <lineage>
        <taxon>Bacteria</taxon>
        <taxon>Pseudomonadati</taxon>
        <taxon>Pseudomonadota</taxon>
        <taxon>Betaproteobacteria</taxon>
        <taxon>Burkholderiales</taxon>
        <taxon>Burkholderiaceae</taxon>
        <taxon>Burkholderia</taxon>
        <taxon>Burkholderia cepacia complex</taxon>
    </lineage>
</organism>
<dbReference type="GO" id="GO:0003700">
    <property type="term" value="F:DNA-binding transcription factor activity"/>
    <property type="evidence" value="ECO:0007669"/>
    <property type="project" value="InterPro"/>
</dbReference>
<dbReference type="Pfam" id="PF03466">
    <property type="entry name" value="LysR_substrate"/>
    <property type="match status" value="1"/>
</dbReference>
<evidence type="ECO:0000259" key="5">
    <source>
        <dbReference type="PROSITE" id="PS50931"/>
    </source>
</evidence>
<dbReference type="InterPro" id="IPR036388">
    <property type="entry name" value="WH-like_DNA-bd_sf"/>
</dbReference>
<dbReference type="PROSITE" id="PS50931">
    <property type="entry name" value="HTH_LYSR"/>
    <property type="match status" value="1"/>
</dbReference>
<dbReference type="Proteomes" id="UP000298234">
    <property type="component" value="Unassembled WGS sequence"/>
</dbReference>
<comment type="caution">
    <text evidence="6">The sequence shown here is derived from an EMBL/GenBank/DDBJ whole genome shotgun (WGS) entry which is preliminary data.</text>
</comment>
<feature type="domain" description="HTH lysR-type" evidence="5">
    <location>
        <begin position="56"/>
        <end position="113"/>
    </location>
</feature>
<dbReference type="CDD" id="cd08422">
    <property type="entry name" value="PBP2_CrgA_like"/>
    <property type="match status" value="1"/>
</dbReference>
<keyword evidence="3" id="KW-0238">DNA-binding</keyword>
<dbReference type="SUPFAM" id="SSF53850">
    <property type="entry name" value="Periplasmic binding protein-like II"/>
    <property type="match status" value="1"/>
</dbReference>
<evidence type="ECO:0000313" key="7">
    <source>
        <dbReference type="Proteomes" id="UP000298234"/>
    </source>
</evidence>
<dbReference type="Pfam" id="PF00126">
    <property type="entry name" value="HTH_1"/>
    <property type="match status" value="1"/>
</dbReference>
<evidence type="ECO:0000256" key="1">
    <source>
        <dbReference type="ARBA" id="ARBA00009437"/>
    </source>
</evidence>
<evidence type="ECO:0000256" key="3">
    <source>
        <dbReference type="ARBA" id="ARBA00023125"/>
    </source>
</evidence>
<reference evidence="6 7" key="1">
    <citation type="submission" date="2019-03" db="EMBL/GenBank/DDBJ databases">
        <title>Burkholderia cepacia outbreak.</title>
        <authorList>
            <person name="Farzana R."/>
            <person name="Walsh T.R."/>
        </authorList>
    </citation>
    <scope>NUCLEOTIDE SEQUENCE [LARGE SCALE GENOMIC DNA]</scope>
    <source>
        <strain evidence="7">d13</strain>
    </source>
</reference>
<dbReference type="InterPro" id="IPR005119">
    <property type="entry name" value="LysR_subst-bd"/>
</dbReference>
<keyword evidence="4" id="KW-0804">Transcription</keyword>
<comment type="similarity">
    <text evidence="1">Belongs to the LysR transcriptional regulatory family.</text>
</comment>
<dbReference type="SUPFAM" id="SSF46785">
    <property type="entry name" value="Winged helix' DNA-binding domain"/>
    <property type="match status" value="1"/>
</dbReference>
<accession>A0AAX2RF17</accession>
<dbReference type="InterPro" id="IPR000847">
    <property type="entry name" value="LysR_HTH_N"/>
</dbReference>